<gene>
    <name evidence="1" type="ORF">LSAT_V11C800391780</name>
</gene>
<dbReference type="Proteomes" id="UP000235145">
    <property type="component" value="Unassembled WGS sequence"/>
</dbReference>
<comment type="caution">
    <text evidence="1">The sequence shown here is derived from an EMBL/GenBank/DDBJ whole genome shotgun (WGS) entry which is preliminary data.</text>
</comment>
<dbReference type="EMBL" id="NBSK02000008">
    <property type="protein sequence ID" value="KAJ0194289.1"/>
    <property type="molecule type" value="Genomic_DNA"/>
</dbReference>
<keyword evidence="2" id="KW-1185">Reference proteome</keyword>
<sequence length="181" mass="21232">MKKQSTIDGLFKRKRVNSTQDFEKPSEIDLYENTPTSSIHVAVNPTSSNPTSSIPVVENSSKKAQLEANEIDLNTIERDPGLRMQIYDYPINQRDSIRRAYINLGPFQPKLPVYPKSGPKTHKRSFQVSWFKLFPWLEYSKSRDTTFCFPSFWNVTIWPTGIYYRWFSELEESGWEKMCLF</sequence>
<accession>A0A9R1X114</accession>
<organism evidence="1 2">
    <name type="scientific">Lactuca sativa</name>
    <name type="common">Garden lettuce</name>
    <dbReference type="NCBI Taxonomy" id="4236"/>
    <lineage>
        <taxon>Eukaryota</taxon>
        <taxon>Viridiplantae</taxon>
        <taxon>Streptophyta</taxon>
        <taxon>Embryophyta</taxon>
        <taxon>Tracheophyta</taxon>
        <taxon>Spermatophyta</taxon>
        <taxon>Magnoliopsida</taxon>
        <taxon>eudicotyledons</taxon>
        <taxon>Gunneridae</taxon>
        <taxon>Pentapetalae</taxon>
        <taxon>asterids</taxon>
        <taxon>campanulids</taxon>
        <taxon>Asterales</taxon>
        <taxon>Asteraceae</taxon>
        <taxon>Cichorioideae</taxon>
        <taxon>Cichorieae</taxon>
        <taxon>Lactucinae</taxon>
        <taxon>Lactuca</taxon>
    </lineage>
</organism>
<reference evidence="1 2" key="1">
    <citation type="journal article" date="2017" name="Nat. Commun.">
        <title>Genome assembly with in vitro proximity ligation data and whole-genome triplication in lettuce.</title>
        <authorList>
            <person name="Reyes-Chin-Wo S."/>
            <person name="Wang Z."/>
            <person name="Yang X."/>
            <person name="Kozik A."/>
            <person name="Arikit S."/>
            <person name="Song C."/>
            <person name="Xia L."/>
            <person name="Froenicke L."/>
            <person name="Lavelle D.O."/>
            <person name="Truco M.J."/>
            <person name="Xia R."/>
            <person name="Zhu S."/>
            <person name="Xu C."/>
            <person name="Xu H."/>
            <person name="Xu X."/>
            <person name="Cox K."/>
            <person name="Korf I."/>
            <person name="Meyers B.C."/>
            <person name="Michelmore R.W."/>
        </authorList>
    </citation>
    <scope>NUCLEOTIDE SEQUENCE [LARGE SCALE GENOMIC DNA]</scope>
    <source>
        <strain evidence="2">cv. Salinas</strain>
        <tissue evidence="1">Seedlings</tissue>
    </source>
</reference>
<evidence type="ECO:0000313" key="2">
    <source>
        <dbReference type="Proteomes" id="UP000235145"/>
    </source>
</evidence>
<name>A0A9R1X114_LACSA</name>
<dbReference type="AlphaFoldDB" id="A0A9R1X114"/>
<evidence type="ECO:0000313" key="1">
    <source>
        <dbReference type="EMBL" id="KAJ0194289.1"/>
    </source>
</evidence>
<protein>
    <submittedName>
        <fullName evidence="1">Uncharacterized protein</fullName>
    </submittedName>
</protein>
<proteinExistence type="predicted"/>